<reference evidence="1" key="1">
    <citation type="journal article" date="2023" name="Nat. Commun.">
        <title>Diploid and tetraploid genomes of Acorus and the evolution of monocots.</title>
        <authorList>
            <person name="Ma L."/>
            <person name="Liu K.W."/>
            <person name="Li Z."/>
            <person name="Hsiao Y.Y."/>
            <person name="Qi Y."/>
            <person name="Fu T."/>
            <person name="Tang G.D."/>
            <person name="Zhang D."/>
            <person name="Sun W.H."/>
            <person name="Liu D.K."/>
            <person name="Li Y."/>
            <person name="Chen G.Z."/>
            <person name="Liu X.D."/>
            <person name="Liao X.Y."/>
            <person name="Jiang Y.T."/>
            <person name="Yu X."/>
            <person name="Hao Y."/>
            <person name="Huang J."/>
            <person name="Zhao X.W."/>
            <person name="Ke S."/>
            <person name="Chen Y.Y."/>
            <person name="Wu W.L."/>
            <person name="Hsu J.L."/>
            <person name="Lin Y.F."/>
            <person name="Huang M.D."/>
            <person name="Li C.Y."/>
            <person name="Huang L."/>
            <person name="Wang Z.W."/>
            <person name="Zhao X."/>
            <person name="Zhong W.Y."/>
            <person name="Peng D.H."/>
            <person name="Ahmad S."/>
            <person name="Lan S."/>
            <person name="Zhang J.S."/>
            <person name="Tsai W.C."/>
            <person name="Van de Peer Y."/>
            <person name="Liu Z.J."/>
        </authorList>
    </citation>
    <scope>NUCLEOTIDE SEQUENCE</scope>
    <source>
        <strain evidence="1">CP</strain>
    </source>
</reference>
<reference evidence="1" key="2">
    <citation type="submission" date="2023-06" db="EMBL/GenBank/DDBJ databases">
        <authorList>
            <person name="Ma L."/>
            <person name="Liu K.-W."/>
            <person name="Li Z."/>
            <person name="Hsiao Y.-Y."/>
            <person name="Qi Y."/>
            <person name="Fu T."/>
            <person name="Tang G."/>
            <person name="Zhang D."/>
            <person name="Sun W.-H."/>
            <person name="Liu D.-K."/>
            <person name="Li Y."/>
            <person name="Chen G.-Z."/>
            <person name="Liu X.-D."/>
            <person name="Liao X.-Y."/>
            <person name="Jiang Y.-T."/>
            <person name="Yu X."/>
            <person name="Hao Y."/>
            <person name="Huang J."/>
            <person name="Zhao X.-W."/>
            <person name="Ke S."/>
            <person name="Chen Y.-Y."/>
            <person name="Wu W.-L."/>
            <person name="Hsu J.-L."/>
            <person name="Lin Y.-F."/>
            <person name="Huang M.-D."/>
            <person name="Li C.-Y."/>
            <person name="Huang L."/>
            <person name="Wang Z.-W."/>
            <person name="Zhao X."/>
            <person name="Zhong W.-Y."/>
            <person name="Peng D.-H."/>
            <person name="Ahmad S."/>
            <person name="Lan S."/>
            <person name="Zhang J.-S."/>
            <person name="Tsai W.-C."/>
            <person name="Van De Peer Y."/>
            <person name="Liu Z.-J."/>
        </authorList>
    </citation>
    <scope>NUCLEOTIDE SEQUENCE</scope>
    <source>
        <strain evidence="1">CP</strain>
        <tissue evidence="1">Leaves</tissue>
    </source>
</reference>
<protein>
    <submittedName>
        <fullName evidence="1">Uncharacterized protein</fullName>
    </submittedName>
</protein>
<dbReference type="Proteomes" id="UP001180020">
    <property type="component" value="Unassembled WGS sequence"/>
</dbReference>
<dbReference type="AlphaFoldDB" id="A0AAV9FLR8"/>
<proteinExistence type="predicted"/>
<organism evidence="1 2">
    <name type="scientific">Acorus calamus</name>
    <name type="common">Sweet flag</name>
    <dbReference type="NCBI Taxonomy" id="4465"/>
    <lineage>
        <taxon>Eukaryota</taxon>
        <taxon>Viridiplantae</taxon>
        <taxon>Streptophyta</taxon>
        <taxon>Embryophyta</taxon>
        <taxon>Tracheophyta</taxon>
        <taxon>Spermatophyta</taxon>
        <taxon>Magnoliopsida</taxon>
        <taxon>Liliopsida</taxon>
        <taxon>Acoraceae</taxon>
        <taxon>Acorus</taxon>
    </lineage>
</organism>
<evidence type="ECO:0000313" key="2">
    <source>
        <dbReference type="Proteomes" id="UP001180020"/>
    </source>
</evidence>
<comment type="caution">
    <text evidence="1">The sequence shown here is derived from an EMBL/GenBank/DDBJ whole genome shotgun (WGS) entry which is preliminary data.</text>
</comment>
<accession>A0AAV9FLR8</accession>
<evidence type="ECO:0000313" key="1">
    <source>
        <dbReference type="EMBL" id="KAK1326704.1"/>
    </source>
</evidence>
<sequence length="60" mass="6524">MADQCRGCNVNGGSVSGDVNDEVNGGGVNVCHGWQQECRWIEERVVQGLCKVRGDDIKMD</sequence>
<gene>
    <name evidence="1" type="ORF">QJS10_CPA01g02455</name>
</gene>
<name>A0AAV9FLR8_ACOCL</name>
<dbReference type="EMBL" id="JAUJYO010000001">
    <property type="protein sequence ID" value="KAK1326704.1"/>
    <property type="molecule type" value="Genomic_DNA"/>
</dbReference>
<keyword evidence="2" id="KW-1185">Reference proteome</keyword>